<dbReference type="GO" id="GO:0046872">
    <property type="term" value="F:metal ion binding"/>
    <property type="evidence" value="ECO:0007669"/>
    <property type="project" value="InterPro"/>
</dbReference>
<feature type="domain" description="Peptidase M16 C-terminal" evidence="3">
    <location>
        <begin position="307"/>
        <end position="522"/>
    </location>
</feature>
<dbReference type="InParanoid" id="A0A317XIN0"/>
<dbReference type="STRING" id="1882483.A0A317XIN0"/>
<dbReference type="Gene3D" id="3.30.830.10">
    <property type="entry name" value="Metalloenzyme, LuxS/M16 peptidase-like"/>
    <property type="match status" value="4"/>
</dbReference>
<dbReference type="AlphaFoldDB" id="A0A317XIN0"/>
<dbReference type="PANTHER" id="PTHR43016:SF16">
    <property type="entry name" value="METALLOPROTEASE, PUTATIVE (AFU_ORTHOLOGUE AFUA_4G07610)-RELATED"/>
    <property type="match status" value="1"/>
</dbReference>
<keyword evidence="5" id="KW-1185">Reference proteome</keyword>
<dbReference type="FunFam" id="3.30.830.10:FF:000015">
    <property type="entry name" value="Putative zinc metalloprotease"/>
    <property type="match status" value="1"/>
</dbReference>
<feature type="compositionally biased region" description="Acidic residues" evidence="1">
    <location>
        <begin position="1197"/>
        <end position="1227"/>
    </location>
</feature>
<dbReference type="InterPro" id="IPR011765">
    <property type="entry name" value="Pept_M16_N"/>
</dbReference>
<dbReference type="PANTHER" id="PTHR43016">
    <property type="entry name" value="PRESEQUENCE PROTEASE"/>
    <property type="match status" value="1"/>
</dbReference>
<evidence type="ECO:0000256" key="1">
    <source>
        <dbReference type="SAM" id="MobiDB-lite"/>
    </source>
</evidence>
<feature type="domain" description="Peptidase M16 N-terminal" evidence="2">
    <location>
        <begin position="169"/>
        <end position="254"/>
    </location>
</feature>
<dbReference type="OrthoDB" id="4953at2759"/>
<evidence type="ECO:0000259" key="2">
    <source>
        <dbReference type="Pfam" id="PF00675"/>
    </source>
</evidence>
<proteinExistence type="predicted"/>
<gene>
    <name evidence="4" type="ORF">BCV70DRAFT_219707</name>
</gene>
<dbReference type="SUPFAM" id="SSF63411">
    <property type="entry name" value="LuxS/MPP-like metallohydrolase"/>
    <property type="match status" value="4"/>
</dbReference>
<sequence length="1233" mass="134894">MFEIVEADRGTGDQPGDAVIVANGGVEMEDEEVDEERWAGPSTPGPFSTSTSGAQSINRLLQKLPSLSFNTRLFSTTTTTSISRIDSHQHSSISSNNLETHVMAAAMDGIPSQHGNFDLVTRAELDYAPGMFVEKWKSRKTGLTVLWANFDSPLLNCYMTLASEIFQDSGVPHTLEHLIFLGSDLYPYKGVLDTLANRAFASGTNAWTANDHTAYTLTTAGSDGFLRMLPVYLDHVFFPTLTDSGFVTEVYHVNGQAEDAGVVFSEMQGRENSSGDLMELKSQRMLYPKSSAYRSETGGLMAALRVLTIDDIRSYHRDYYGPYNAALVVCGPLERAELLDTLAPVEERLITKRHATPEGPRGWKRPFVDTDSAVPPTIDGSVLDKPGLDPADPPAKGEQPDPKRRRAFVDFPEKDESVGEVQVSWVGPKFQDWMTSEAINVLSTYLTDSPVSAIQKAFVERDDPLCTDVYLGSSDKAGASLISAYFSSVPSDQLDKLDGQLTELLSKIIVDGIDMERMAMVIKRDKLKVLSGLETKPADSFADLLITDFLYGQRTGEDLHRALDDMNRYDELLTWSSKQWTDVLQKFFVDNPRLVVVGRPSSKLSDKLKADTKALEEKRRKELGSNGLKKLEEKLEAAKKANDTAIPPEMLQKFKIPSIDSIKWIPVGTAQSVPRVGKAGSLTNGDAVNGTNTAVSAYGMQVVSEPSELDKKVQAHVDADTSELPFFVQFDQVNSAFVSISVVLSTADLPAELKSQMQLYLSVLFSLPVTKQDGSGASLTYEEVVKGLDEDTLEYDVSLGTGGFGELVCAELKVERDNYERGIAWFRDLLYGSQFAVDRLKVSISKIIQSLPEQKRNGRLIAAALNRSITHDADKSANLANSILNLVKSMPALQQTLTQDPDKVVADFEKIRSILLRPENLRVSVAGDVLALPKPKTSWVNNFSQSGWSPKPSLPIPWSKDMLTPLGRAPSRKGLIVALPTVESSYSYFTARGIPSYTHPDGPALITTITILNAMESYLWRYIRGAGLAYGAGINSDPESELIRFSLYRSPDSAKAFVEARKVIQALCGITDPSALASEGGEKLDLEIDATTLESAKSSLHFNIAELEGTVSGAAQESFFDQVLKGAPKNRGKVLLRAVEKVTLQDVKLSLRKYILPLFDPQTSVAAVVAPPSKIDEIQQQLEKSGYAMERTQIDLGPDDSEDSDDGESGSESDSESGSDSDGDSDDDGRVTR</sequence>
<evidence type="ECO:0000313" key="4">
    <source>
        <dbReference type="EMBL" id="PWY97140.1"/>
    </source>
</evidence>
<dbReference type="Proteomes" id="UP000246740">
    <property type="component" value="Unassembled WGS sequence"/>
</dbReference>
<reference evidence="4 5" key="1">
    <citation type="journal article" date="2018" name="Mol. Biol. Evol.">
        <title>Broad Genomic Sampling Reveals a Smut Pathogenic Ancestry of the Fungal Clade Ustilaginomycotina.</title>
        <authorList>
            <person name="Kijpornyongpan T."/>
            <person name="Mondo S.J."/>
            <person name="Barry K."/>
            <person name="Sandor L."/>
            <person name="Lee J."/>
            <person name="Lipzen A."/>
            <person name="Pangilinan J."/>
            <person name="LaButti K."/>
            <person name="Hainaut M."/>
            <person name="Henrissat B."/>
            <person name="Grigoriev I.V."/>
            <person name="Spatafora J.W."/>
            <person name="Aime M.C."/>
        </authorList>
    </citation>
    <scope>NUCLEOTIDE SEQUENCE [LARGE SCALE GENOMIC DNA]</scope>
    <source>
        <strain evidence="4 5">MCA 3645</strain>
    </source>
</reference>
<dbReference type="EMBL" id="KZ819218">
    <property type="protein sequence ID" value="PWY97140.1"/>
    <property type="molecule type" value="Genomic_DNA"/>
</dbReference>
<feature type="region of interest" description="Disordered" evidence="1">
    <location>
        <begin position="1183"/>
        <end position="1233"/>
    </location>
</feature>
<name>A0A317XIN0_9BASI</name>
<protein>
    <recommendedName>
        <fullName evidence="6">Zinc metalloprotease</fullName>
    </recommendedName>
</protein>
<feature type="region of interest" description="Disordered" evidence="1">
    <location>
        <begin position="354"/>
        <end position="405"/>
    </location>
</feature>
<evidence type="ECO:0008006" key="6">
    <source>
        <dbReference type="Google" id="ProtNLM"/>
    </source>
</evidence>
<organism evidence="4 5">
    <name type="scientific">Testicularia cyperi</name>
    <dbReference type="NCBI Taxonomy" id="1882483"/>
    <lineage>
        <taxon>Eukaryota</taxon>
        <taxon>Fungi</taxon>
        <taxon>Dikarya</taxon>
        <taxon>Basidiomycota</taxon>
        <taxon>Ustilaginomycotina</taxon>
        <taxon>Ustilaginomycetes</taxon>
        <taxon>Ustilaginales</taxon>
        <taxon>Anthracoideaceae</taxon>
        <taxon>Testicularia</taxon>
    </lineage>
</organism>
<accession>A0A317XIN0</accession>
<dbReference type="Pfam" id="PF05193">
    <property type="entry name" value="Peptidase_M16_C"/>
    <property type="match status" value="1"/>
</dbReference>
<dbReference type="InterPro" id="IPR011249">
    <property type="entry name" value="Metalloenz_LuxS/M16"/>
</dbReference>
<dbReference type="FunCoup" id="A0A317XIN0">
    <property type="interactions" value="6"/>
</dbReference>
<dbReference type="FunFam" id="3.30.830.10:FF:000031">
    <property type="entry name" value="Putative zinc metalloprotease"/>
    <property type="match status" value="1"/>
</dbReference>
<dbReference type="InterPro" id="IPR007863">
    <property type="entry name" value="Peptidase_M16_C"/>
</dbReference>
<dbReference type="Pfam" id="PF00675">
    <property type="entry name" value="Peptidase_M16"/>
    <property type="match status" value="1"/>
</dbReference>
<evidence type="ECO:0000259" key="3">
    <source>
        <dbReference type="Pfam" id="PF05193"/>
    </source>
</evidence>
<evidence type="ECO:0000313" key="5">
    <source>
        <dbReference type="Proteomes" id="UP000246740"/>
    </source>
</evidence>
<dbReference type="FunFam" id="3.30.830.10:FF:000036">
    <property type="entry name" value="Putative zinc metalloprotease"/>
    <property type="match status" value="1"/>
</dbReference>